<dbReference type="Gene3D" id="2.60.120.330">
    <property type="entry name" value="B-lactam Antibiotic, Isopenicillin N Synthase, Chain"/>
    <property type="match status" value="1"/>
</dbReference>
<reference evidence="7 8" key="1">
    <citation type="submission" date="2019-06" db="EMBL/GenBank/DDBJ databases">
        <title>A chromosomal-level reference genome of Carpinus fangiana (Coryloideae, Betulaceae).</title>
        <authorList>
            <person name="Yang X."/>
            <person name="Wang Z."/>
            <person name="Zhang L."/>
            <person name="Hao G."/>
            <person name="Liu J."/>
            <person name="Yang Y."/>
        </authorList>
    </citation>
    <scope>NUCLEOTIDE SEQUENCE [LARGE SCALE GENOMIC DNA]</scope>
    <source>
        <strain evidence="7">Cfa_2016G</strain>
        <tissue evidence="7">Leaf</tissue>
    </source>
</reference>
<comment type="similarity">
    <text evidence="1 5">Belongs to the iron/ascorbate-dependent oxidoreductase family.</text>
</comment>
<evidence type="ECO:0000256" key="4">
    <source>
        <dbReference type="ARBA" id="ARBA00023004"/>
    </source>
</evidence>
<evidence type="ECO:0000256" key="1">
    <source>
        <dbReference type="ARBA" id="ARBA00008056"/>
    </source>
</evidence>
<dbReference type="SUPFAM" id="SSF51197">
    <property type="entry name" value="Clavaminate synthase-like"/>
    <property type="match status" value="1"/>
</dbReference>
<accession>A0A5N6RKK1</accession>
<dbReference type="AlphaFoldDB" id="A0A5N6RKK1"/>
<dbReference type="InterPro" id="IPR005123">
    <property type="entry name" value="Oxoglu/Fe-dep_dioxygenase_dom"/>
</dbReference>
<protein>
    <recommendedName>
        <fullName evidence="6">Fe2OG dioxygenase domain-containing protein</fullName>
    </recommendedName>
</protein>
<keyword evidence="8" id="KW-1185">Reference proteome</keyword>
<dbReference type="InterPro" id="IPR050295">
    <property type="entry name" value="Plant_2OG-oxidoreductases"/>
</dbReference>
<name>A0A5N6RKK1_9ROSI</name>
<evidence type="ECO:0000313" key="7">
    <source>
        <dbReference type="EMBL" id="KAE8099964.1"/>
    </source>
</evidence>
<dbReference type="GO" id="GO:0031418">
    <property type="term" value="F:L-ascorbic acid binding"/>
    <property type="evidence" value="ECO:0007669"/>
    <property type="project" value="UniProtKB-KW"/>
</dbReference>
<keyword evidence="4 5" id="KW-0408">Iron</keyword>
<dbReference type="GO" id="GO:0046872">
    <property type="term" value="F:metal ion binding"/>
    <property type="evidence" value="ECO:0007669"/>
    <property type="project" value="UniProtKB-KW"/>
</dbReference>
<dbReference type="EMBL" id="CM017327">
    <property type="protein sequence ID" value="KAE8099964.1"/>
    <property type="molecule type" value="Genomic_DNA"/>
</dbReference>
<dbReference type="InterPro" id="IPR026992">
    <property type="entry name" value="DIOX_N"/>
</dbReference>
<evidence type="ECO:0000256" key="3">
    <source>
        <dbReference type="ARBA" id="ARBA00022896"/>
    </source>
</evidence>
<dbReference type="Proteomes" id="UP000327013">
    <property type="component" value="Chromosome 7"/>
</dbReference>
<dbReference type="InterPro" id="IPR044861">
    <property type="entry name" value="IPNS-like_FE2OG_OXY"/>
</dbReference>
<dbReference type="OrthoDB" id="288590at2759"/>
<evidence type="ECO:0000256" key="5">
    <source>
        <dbReference type="RuleBase" id="RU003682"/>
    </source>
</evidence>
<dbReference type="Pfam" id="PF03171">
    <property type="entry name" value="2OG-FeII_Oxy"/>
    <property type="match status" value="1"/>
</dbReference>
<dbReference type="InterPro" id="IPR027443">
    <property type="entry name" value="IPNS-like_sf"/>
</dbReference>
<keyword evidence="5" id="KW-0560">Oxidoreductase</keyword>
<gene>
    <name evidence="7" type="ORF">FH972_017906</name>
</gene>
<keyword evidence="2 5" id="KW-0479">Metal-binding</keyword>
<keyword evidence="3" id="KW-0847">Vitamin C</keyword>
<evidence type="ECO:0000256" key="2">
    <source>
        <dbReference type="ARBA" id="ARBA00022723"/>
    </source>
</evidence>
<proteinExistence type="inferred from homology"/>
<dbReference type="Pfam" id="PF14226">
    <property type="entry name" value="DIOX_N"/>
    <property type="match status" value="1"/>
</dbReference>
<dbReference type="PROSITE" id="PS51471">
    <property type="entry name" value="FE2OG_OXY"/>
    <property type="match status" value="1"/>
</dbReference>
<dbReference type="PANTHER" id="PTHR47991">
    <property type="entry name" value="OXOGLUTARATE/IRON-DEPENDENT DIOXYGENASE"/>
    <property type="match status" value="1"/>
</dbReference>
<organism evidence="7 8">
    <name type="scientific">Carpinus fangiana</name>
    <dbReference type="NCBI Taxonomy" id="176857"/>
    <lineage>
        <taxon>Eukaryota</taxon>
        <taxon>Viridiplantae</taxon>
        <taxon>Streptophyta</taxon>
        <taxon>Embryophyta</taxon>
        <taxon>Tracheophyta</taxon>
        <taxon>Spermatophyta</taxon>
        <taxon>Magnoliopsida</taxon>
        <taxon>eudicotyledons</taxon>
        <taxon>Gunneridae</taxon>
        <taxon>Pentapetalae</taxon>
        <taxon>rosids</taxon>
        <taxon>fabids</taxon>
        <taxon>Fagales</taxon>
        <taxon>Betulaceae</taxon>
        <taxon>Carpinus</taxon>
    </lineage>
</organism>
<evidence type="ECO:0000313" key="8">
    <source>
        <dbReference type="Proteomes" id="UP000327013"/>
    </source>
</evidence>
<evidence type="ECO:0000259" key="6">
    <source>
        <dbReference type="PROSITE" id="PS51471"/>
    </source>
</evidence>
<sequence>MFSIKSQVESGCLTSVPPRYVFDKSSSDCISSEAETIPTIDVSLLTFGTPDQRSKVIQDIGNACRDWGFFIIINHGVPETLRDEMLKGCQSFFNQTEEEKKEFSGKQLFDPISYGTSFNTNIDSSFFWRDYLKMWVRPNFRAPHKPAGFSETVREYCKRSQEVASELVRGISESLGLEERYIEKTYDLEVGSQLLVVNLYPPCPEPEVAIGLPPHTDHGILTLLMQNELPGLQVMHNGKWVPVNDSPPNSFLILTNGKYKSVVHRAVVNNKDARISLGTAYGPPLDTVVSPAPELVDCESHGSRYRGIKYRDYLVLQKANQLDRKSCLDRVRI</sequence>
<dbReference type="GO" id="GO:0016491">
    <property type="term" value="F:oxidoreductase activity"/>
    <property type="evidence" value="ECO:0007669"/>
    <property type="project" value="UniProtKB-KW"/>
</dbReference>
<feature type="domain" description="Fe2OG dioxygenase" evidence="6">
    <location>
        <begin position="190"/>
        <end position="283"/>
    </location>
</feature>